<name>A0A840AYI9_9SPHN</name>
<keyword evidence="1" id="KW-0472">Membrane</keyword>
<protein>
    <submittedName>
        <fullName evidence="2">Uncharacterized protein</fullName>
    </submittedName>
</protein>
<organism evidence="2 3">
    <name type="scientific">Sphingorhabdus rigui</name>
    <dbReference type="NCBI Taxonomy" id="1282858"/>
    <lineage>
        <taxon>Bacteria</taxon>
        <taxon>Pseudomonadati</taxon>
        <taxon>Pseudomonadota</taxon>
        <taxon>Alphaproteobacteria</taxon>
        <taxon>Sphingomonadales</taxon>
        <taxon>Sphingomonadaceae</taxon>
        <taxon>Sphingorhabdus</taxon>
    </lineage>
</organism>
<dbReference type="AlphaFoldDB" id="A0A840AYI9"/>
<keyword evidence="3" id="KW-1185">Reference proteome</keyword>
<gene>
    <name evidence="2" type="ORF">GGR91_000309</name>
</gene>
<feature type="transmembrane region" description="Helical" evidence="1">
    <location>
        <begin position="6"/>
        <end position="28"/>
    </location>
</feature>
<accession>A0A840AYI9</accession>
<keyword evidence="1" id="KW-1133">Transmembrane helix</keyword>
<reference evidence="2 3" key="1">
    <citation type="submission" date="2020-08" db="EMBL/GenBank/DDBJ databases">
        <title>Genomic Encyclopedia of Type Strains, Phase IV (KMG-IV): sequencing the most valuable type-strain genomes for metagenomic binning, comparative biology and taxonomic classification.</title>
        <authorList>
            <person name="Goeker M."/>
        </authorList>
    </citation>
    <scope>NUCLEOTIDE SEQUENCE [LARGE SCALE GENOMIC DNA]</scope>
    <source>
        <strain evidence="2 3">DSM 29050</strain>
    </source>
</reference>
<evidence type="ECO:0000256" key="1">
    <source>
        <dbReference type="SAM" id="Phobius"/>
    </source>
</evidence>
<keyword evidence="1" id="KW-0812">Transmembrane</keyword>
<comment type="caution">
    <text evidence="2">The sequence shown here is derived from an EMBL/GenBank/DDBJ whole genome shotgun (WGS) entry which is preliminary data.</text>
</comment>
<dbReference type="EMBL" id="JACIEA010000001">
    <property type="protein sequence ID" value="MBB3942087.1"/>
    <property type="molecule type" value="Genomic_DNA"/>
</dbReference>
<proteinExistence type="predicted"/>
<evidence type="ECO:0000313" key="2">
    <source>
        <dbReference type="EMBL" id="MBB3942087.1"/>
    </source>
</evidence>
<dbReference type="Proteomes" id="UP000581447">
    <property type="component" value="Unassembled WGS sequence"/>
</dbReference>
<sequence>MDVLQIPVVALFTGMIASFAVVMIYASIGEAITR</sequence>
<evidence type="ECO:0000313" key="3">
    <source>
        <dbReference type="Proteomes" id="UP000581447"/>
    </source>
</evidence>